<reference evidence="2" key="1">
    <citation type="submission" date="2021-02" db="EMBL/GenBank/DDBJ databases">
        <authorList>
            <person name="Nowell W R."/>
        </authorList>
    </citation>
    <scope>NUCLEOTIDE SEQUENCE</scope>
</reference>
<evidence type="ECO:0000313" key="5">
    <source>
        <dbReference type="Proteomes" id="UP000663877"/>
    </source>
</evidence>
<dbReference type="OrthoDB" id="10052884at2759"/>
<protein>
    <submittedName>
        <fullName evidence="2">Uncharacterized protein</fullName>
    </submittedName>
</protein>
<keyword evidence="4" id="KW-1185">Reference proteome</keyword>
<gene>
    <name evidence="2" type="ORF">BJG266_LOCUS848</name>
    <name evidence="3" type="ORF">QVE165_LOCUS45750</name>
</gene>
<feature type="compositionally biased region" description="Basic and acidic residues" evidence="1">
    <location>
        <begin position="16"/>
        <end position="38"/>
    </location>
</feature>
<dbReference type="Proteomes" id="UP000663832">
    <property type="component" value="Unassembled WGS sequence"/>
</dbReference>
<evidence type="ECO:0000256" key="1">
    <source>
        <dbReference type="SAM" id="MobiDB-lite"/>
    </source>
</evidence>
<comment type="caution">
    <text evidence="2">The sequence shown here is derived from an EMBL/GenBank/DDBJ whole genome shotgun (WGS) entry which is preliminary data.</text>
</comment>
<accession>A0A813MSJ1</accession>
<dbReference type="AlphaFoldDB" id="A0A813MSJ1"/>
<evidence type="ECO:0000313" key="2">
    <source>
        <dbReference type="EMBL" id="CAF0727048.1"/>
    </source>
</evidence>
<dbReference type="EMBL" id="CAJNOM010000655">
    <property type="protein sequence ID" value="CAF1533863.1"/>
    <property type="molecule type" value="Genomic_DNA"/>
</dbReference>
<dbReference type="Proteomes" id="UP000663877">
    <property type="component" value="Unassembled WGS sequence"/>
</dbReference>
<feature type="region of interest" description="Disordered" evidence="1">
    <location>
        <begin position="1"/>
        <end position="69"/>
    </location>
</feature>
<name>A0A813MSJ1_9BILA</name>
<organism evidence="2 5">
    <name type="scientific">Adineta steineri</name>
    <dbReference type="NCBI Taxonomy" id="433720"/>
    <lineage>
        <taxon>Eukaryota</taxon>
        <taxon>Metazoa</taxon>
        <taxon>Spiralia</taxon>
        <taxon>Gnathifera</taxon>
        <taxon>Rotifera</taxon>
        <taxon>Eurotatoria</taxon>
        <taxon>Bdelloidea</taxon>
        <taxon>Adinetida</taxon>
        <taxon>Adinetidae</taxon>
        <taxon>Adineta</taxon>
    </lineage>
</organism>
<evidence type="ECO:0000313" key="4">
    <source>
        <dbReference type="Proteomes" id="UP000663832"/>
    </source>
</evidence>
<evidence type="ECO:0000313" key="3">
    <source>
        <dbReference type="EMBL" id="CAF1533863.1"/>
    </source>
</evidence>
<dbReference type="EMBL" id="CAJNOI010000002">
    <property type="protein sequence ID" value="CAF0727048.1"/>
    <property type="molecule type" value="Genomic_DNA"/>
</dbReference>
<sequence length="125" mass="14293">MTDKTMGSKCCSSSGTEKETKTQKKVEYSPKTAEERYNARRTAKLIYPPLSSIPKEEPKRSLRPDGGLLYEPVHMDSELNQNNSNYQNDKSYVKSAFTNYHTQHNDGTFTVLSQDPTHHSHVFHL</sequence>
<proteinExistence type="predicted"/>
<feature type="compositionally biased region" description="Basic and acidic residues" evidence="1">
    <location>
        <begin position="54"/>
        <end position="63"/>
    </location>
</feature>